<dbReference type="InterPro" id="IPR016195">
    <property type="entry name" value="Pol/histidinol_Pase-like"/>
</dbReference>
<dbReference type="Gene3D" id="3.20.20.140">
    <property type="entry name" value="Metal-dependent hydrolases"/>
    <property type="match status" value="1"/>
</dbReference>
<dbReference type="SUPFAM" id="SSF89550">
    <property type="entry name" value="PHP domain-like"/>
    <property type="match status" value="1"/>
</dbReference>
<dbReference type="Gene3D" id="1.10.150.650">
    <property type="match status" value="1"/>
</dbReference>
<dbReference type="CDD" id="cd07438">
    <property type="entry name" value="PHP_HisPPase_AMP"/>
    <property type="match status" value="1"/>
</dbReference>
<gene>
    <name evidence="2" type="ORF">J2Z44_000702</name>
</gene>
<reference evidence="2 3" key="1">
    <citation type="submission" date="2021-03" db="EMBL/GenBank/DDBJ databases">
        <title>Genomic Encyclopedia of Type Strains, Phase IV (KMG-IV): sequencing the most valuable type-strain genomes for metagenomic binning, comparative biology and taxonomic classification.</title>
        <authorList>
            <person name="Goeker M."/>
        </authorList>
    </citation>
    <scope>NUCLEOTIDE SEQUENCE [LARGE SCALE GENOMIC DNA]</scope>
    <source>
        <strain evidence="2 3">DSM 28650</strain>
    </source>
</reference>
<dbReference type="InterPro" id="IPR052018">
    <property type="entry name" value="PHP_domain"/>
</dbReference>
<keyword evidence="3" id="KW-1185">Reference proteome</keyword>
<dbReference type="PANTHER" id="PTHR42924:SF3">
    <property type="entry name" value="POLYMERASE_HISTIDINOL PHOSPHATASE N-TERMINAL DOMAIN-CONTAINING PROTEIN"/>
    <property type="match status" value="1"/>
</dbReference>
<evidence type="ECO:0000313" key="3">
    <source>
        <dbReference type="Proteomes" id="UP001519308"/>
    </source>
</evidence>
<protein>
    <submittedName>
        <fullName evidence="2">Metal-dependent phosphoesterase TrpH</fullName>
    </submittedName>
</protein>
<accession>A0ABS4JZG8</accession>
<dbReference type="RefSeq" id="WP_021283382.1">
    <property type="nucleotide sequence ID" value="NZ_JAGGLL010000004.1"/>
</dbReference>
<evidence type="ECO:0000259" key="1">
    <source>
        <dbReference type="SMART" id="SM00481"/>
    </source>
</evidence>
<proteinExistence type="predicted"/>
<dbReference type="Proteomes" id="UP001519308">
    <property type="component" value="Unassembled WGS sequence"/>
</dbReference>
<sequence>MNIRAEFHCHTTASDGRLSPSQVVTLAKEKTVELLAITDHDTTDGVEEALIKGKELGVNVIPGIELSCIHKGESIHILGYFKGDGYKNPELLSYLSSLKESRLNRATLMVENLEKYFNIKIDLNRVLELGEGVVARPHLAQAIIEAGYPYEWNYIFDKFISKDSPAYIENKKVSIPEGIAMLKKYNCVVILAHPKLIKKTPIKEFLSFDFDGLEAIYFQNFKRETDELISLCRYKGLLMTCGSDFHGILSGDTKHGMLGDMTITDEYFNKFLHRYKS</sequence>
<feature type="domain" description="Polymerase/histidinol phosphatase N-terminal" evidence="1">
    <location>
        <begin position="5"/>
        <end position="70"/>
    </location>
</feature>
<dbReference type="InterPro" id="IPR003141">
    <property type="entry name" value="Pol/His_phosphatase_N"/>
</dbReference>
<dbReference type="SMART" id="SM00481">
    <property type="entry name" value="POLIIIAc"/>
    <property type="match status" value="1"/>
</dbReference>
<evidence type="ECO:0000313" key="2">
    <source>
        <dbReference type="EMBL" id="MBP2020918.1"/>
    </source>
</evidence>
<dbReference type="Pfam" id="PF02811">
    <property type="entry name" value="PHP"/>
    <property type="match status" value="1"/>
</dbReference>
<comment type="caution">
    <text evidence="2">The sequence shown here is derived from an EMBL/GenBank/DDBJ whole genome shotgun (WGS) entry which is preliminary data.</text>
</comment>
<dbReference type="InterPro" id="IPR004013">
    <property type="entry name" value="PHP_dom"/>
</dbReference>
<dbReference type="EMBL" id="JAGGLL010000004">
    <property type="protein sequence ID" value="MBP2020918.1"/>
    <property type="molecule type" value="Genomic_DNA"/>
</dbReference>
<organism evidence="2 3">
    <name type="scientific">Clostridium punense</name>
    <dbReference type="NCBI Taxonomy" id="1054297"/>
    <lineage>
        <taxon>Bacteria</taxon>
        <taxon>Bacillati</taxon>
        <taxon>Bacillota</taxon>
        <taxon>Clostridia</taxon>
        <taxon>Eubacteriales</taxon>
        <taxon>Clostridiaceae</taxon>
        <taxon>Clostridium</taxon>
    </lineage>
</organism>
<name>A0ABS4JZG8_9CLOT</name>
<dbReference type="PANTHER" id="PTHR42924">
    <property type="entry name" value="EXONUCLEASE"/>
    <property type="match status" value="1"/>
</dbReference>